<dbReference type="GO" id="GO:0061574">
    <property type="term" value="C:ASAP complex"/>
    <property type="evidence" value="ECO:0007669"/>
    <property type="project" value="TreeGrafter"/>
</dbReference>
<dbReference type="Proteomes" id="UP000031512">
    <property type="component" value="Chromosome 3"/>
</dbReference>
<reference evidence="5 6" key="1">
    <citation type="journal article" date="2012" name="BMC Genomics">
        <title>Comparative genomic analysis and phylogenetic position of Theileria equi.</title>
        <authorList>
            <person name="Kappmeyer L.S."/>
            <person name="Thiagarajan M."/>
            <person name="Herndon D.R."/>
            <person name="Ramsay J.D."/>
            <person name="Caler E."/>
            <person name="Djikeng A."/>
            <person name="Gillespie J.J."/>
            <person name="Lau A.O."/>
            <person name="Roalson E.H."/>
            <person name="Silva J.C."/>
            <person name="Silva M.G."/>
            <person name="Suarez C.E."/>
            <person name="Ueti M.W."/>
            <person name="Nene V.M."/>
            <person name="Mealey R.H."/>
            <person name="Knowles D.P."/>
            <person name="Brayton K.A."/>
        </authorList>
    </citation>
    <scope>NUCLEOTIDE SEQUENCE [LARGE SCALE GENOMIC DNA]</scope>
    <source>
        <strain evidence="5 6">WA</strain>
    </source>
</reference>
<dbReference type="STRING" id="1537102.L0B126"/>
<gene>
    <name evidence="5" type="ORF">BEWA_009810</name>
</gene>
<feature type="region of interest" description="Disordered" evidence="3">
    <location>
        <begin position="84"/>
        <end position="105"/>
    </location>
</feature>
<evidence type="ECO:0000256" key="3">
    <source>
        <dbReference type="SAM" id="MobiDB-lite"/>
    </source>
</evidence>
<dbReference type="Pfam" id="PF00076">
    <property type="entry name" value="RRM_1"/>
    <property type="match status" value="1"/>
</dbReference>
<sequence length="105" mass="11452">MEEAGALLNNTVNVSPLTSNMTSEHILEIFGNFGKIRNLKIEDYQMEEGQSRRALVSFESSDSANEAISHLDKGEIDGVVVKVSLDPPSTTSNEPDSTDPLDDIK</sequence>
<dbReference type="GO" id="GO:0005654">
    <property type="term" value="C:nucleoplasm"/>
    <property type="evidence" value="ECO:0007669"/>
    <property type="project" value="TreeGrafter"/>
</dbReference>
<accession>L0B126</accession>
<keyword evidence="1 2" id="KW-0694">RNA-binding</keyword>
<dbReference type="PROSITE" id="PS50102">
    <property type="entry name" value="RRM"/>
    <property type="match status" value="1"/>
</dbReference>
<dbReference type="InterPro" id="IPR012677">
    <property type="entry name" value="Nucleotide-bd_a/b_plait_sf"/>
</dbReference>
<name>L0B126_THEEQ</name>
<evidence type="ECO:0000256" key="2">
    <source>
        <dbReference type="PROSITE-ProRule" id="PRU00176"/>
    </source>
</evidence>
<dbReference type="eggNOG" id="KOG4209">
    <property type="taxonomic scope" value="Eukaryota"/>
</dbReference>
<evidence type="ECO:0000259" key="4">
    <source>
        <dbReference type="PROSITE" id="PS50102"/>
    </source>
</evidence>
<dbReference type="GeneID" id="15805669"/>
<feature type="compositionally biased region" description="Acidic residues" evidence="3">
    <location>
        <begin position="96"/>
        <end position="105"/>
    </location>
</feature>
<protein>
    <submittedName>
        <fullName evidence="5">RNA recognition motif domain-containing protein</fullName>
    </submittedName>
</protein>
<dbReference type="SMART" id="SM00360">
    <property type="entry name" value="RRM"/>
    <property type="match status" value="1"/>
</dbReference>
<evidence type="ECO:0000313" key="5">
    <source>
        <dbReference type="EMBL" id="AFZ81567.1"/>
    </source>
</evidence>
<dbReference type="AlphaFoldDB" id="L0B126"/>
<dbReference type="PANTHER" id="PTHR15481:SF0">
    <property type="entry name" value="LD23870P-RELATED"/>
    <property type="match status" value="1"/>
</dbReference>
<dbReference type="Gene3D" id="3.30.70.330">
    <property type="match status" value="1"/>
</dbReference>
<dbReference type="RefSeq" id="XP_004831233.1">
    <property type="nucleotide sequence ID" value="XM_004831176.1"/>
</dbReference>
<dbReference type="GO" id="GO:0000398">
    <property type="term" value="P:mRNA splicing, via spliceosome"/>
    <property type="evidence" value="ECO:0007669"/>
    <property type="project" value="TreeGrafter"/>
</dbReference>
<organism evidence="5 6">
    <name type="scientific">Theileria equi strain WA</name>
    <dbReference type="NCBI Taxonomy" id="1537102"/>
    <lineage>
        <taxon>Eukaryota</taxon>
        <taxon>Sar</taxon>
        <taxon>Alveolata</taxon>
        <taxon>Apicomplexa</taxon>
        <taxon>Aconoidasida</taxon>
        <taxon>Piroplasmida</taxon>
        <taxon>Theileriidae</taxon>
        <taxon>Theileria</taxon>
    </lineage>
</organism>
<dbReference type="EMBL" id="CP001670">
    <property type="protein sequence ID" value="AFZ81567.1"/>
    <property type="molecule type" value="Genomic_DNA"/>
</dbReference>
<feature type="domain" description="RRM" evidence="4">
    <location>
        <begin position="10"/>
        <end position="88"/>
    </location>
</feature>
<dbReference type="OrthoDB" id="252020at2759"/>
<dbReference type="SUPFAM" id="SSF54928">
    <property type="entry name" value="RNA-binding domain, RBD"/>
    <property type="match status" value="1"/>
</dbReference>
<dbReference type="GO" id="GO:0003723">
    <property type="term" value="F:RNA binding"/>
    <property type="evidence" value="ECO:0007669"/>
    <property type="project" value="UniProtKB-UniRule"/>
</dbReference>
<keyword evidence="6" id="KW-1185">Reference proteome</keyword>
<evidence type="ECO:0000256" key="1">
    <source>
        <dbReference type="ARBA" id="ARBA00022884"/>
    </source>
</evidence>
<dbReference type="PANTHER" id="PTHR15481">
    <property type="entry name" value="RIBONUCLEIC ACID BINDING PROTEIN S1"/>
    <property type="match status" value="1"/>
</dbReference>
<dbReference type="InterPro" id="IPR000504">
    <property type="entry name" value="RRM_dom"/>
</dbReference>
<dbReference type="GO" id="GO:0005737">
    <property type="term" value="C:cytoplasm"/>
    <property type="evidence" value="ECO:0007669"/>
    <property type="project" value="TreeGrafter"/>
</dbReference>
<dbReference type="VEuPathDB" id="PiroplasmaDB:BEWA_009810"/>
<proteinExistence type="predicted"/>
<dbReference type="InterPro" id="IPR035979">
    <property type="entry name" value="RBD_domain_sf"/>
</dbReference>
<dbReference type="KEGG" id="beq:BEWA_009810"/>
<evidence type="ECO:0000313" key="6">
    <source>
        <dbReference type="Proteomes" id="UP000031512"/>
    </source>
</evidence>